<dbReference type="InterPro" id="IPR020058">
    <property type="entry name" value="Glu/Gln-tRNA-synth_Ib_cat-dom"/>
</dbReference>
<dbReference type="Pfam" id="PF20974">
    <property type="entry name" value="tRNA-synt_1c_C2"/>
    <property type="match status" value="1"/>
</dbReference>
<dbReference type="Pfam" id="PF00749">
    <property type="entry name" value="tRNA-synt_1c"/>
    <property type="match status" value="1"/>
</dbReference>
<evidence type="ECO:0000256" key="8">
    <source>
        <dbReference type="ARBA" id="ARBA00022917"/>
    </source>
</evidence>
<dbReference type="PROSITE" id="PS00178">
    <property type="entry name" value="AA_TRNA_LIGASE_I"/>
    <property type="match status" value="1"/>
</dbReference>
<evidence type="ECO:0000256" key="7">
    <source>
        <dbReference type="ARBA" id="ARBA00022840"/>
    </source>
</evidence>
<dbReference type="HAMAP" id="MF_02076">
    <property type="entry name" value="Glu_tRNA_synth_type2"/>
    <property type="match status" value="1"/>
</dbReference>
<comment type="similarity">
    <text evidence="2">Belongs to the class-I aminoacyl-tRNA synthetase family. Glutamate--tRNA ligase type 2 subfamily.</text>
</comment>
<evidence type="ECO:0000256" key="4">
    <source>
        <dbReference type="ARBA" id="ARBA00022490"/>
    </source>
</evidence>
<dbReference type="PANTHER" id="PTHR43097:SF5">
    <property type="entry name" value="GLUTAMATE--TRNA LIGASE"/>
    <property type="match status" value="1"/>
</dbReference>
<evidence type="ECO:0000259" key="13">
    <source>
        <dbReference type="Pfam" id="PF00749"/>
    </source>
</evidence>
<dbReference type="Proteomes" id="UP000811609">
    <property type="component" value="Chromosome 8"/>
</dbReference>
<evidence type="ECO:0000313" key="16">
    <source>
        <dbReference type="EMBL" id="KAG6645460.1"/>
    </source>
</evidence>
<evidence type="ECO:0000313" key="17">
    <source>
        <dbReference type="Proteomes" id="UP000811609"/>
    </source>
</evidence>
<comment type="catalytic activity">
    <reaction evidence="11">
        <text>tRNA(Glu) + L-glutamate + ATP = L-glutamyl-tRNA(Glu) + AMP + diphosphate</text>
        <dbReference type="Rhea" id="RHEA:23540"/>
        <dbReference type="Rhea" id="RHEA-COMP:9663"/>
        <dbReference type="Rhea" id="RHEA-COMP:9680"/>
        <dbReference type="ChEBI" id="CHEBI:29985"/>
        <dbReference type="ChEBI" id="CHEBI:30616"/>
        <dbReference type="ChEBI" id="CHEBI:33019"/>
        <dbReference type="ChEBI" id="CHEBI:78442"/>
        <dbReference type="ChEBI" id="CHEBI:78520"/>
        <dbReference type="ChEBI" id="CHEBI:456215"/>
        <dbReference type="EC" id="6.1.1.17"/>
    </reaction>
</comment>
<evidence type="ECO:0000256" key="1">
    <source>
        <dbReference type="ARBA" id="ARBA00004496"/>
    </source>
</evidence>
<dbReference type="EC" id="6.1.1.17" evidence="3"/>
<dbReference type="FunFam" id="2.40.240.10:FF:000004">
    <property type="entry name" value="Glutamyl-tRNA synthetase, cytoplasmic"/>
    <property type="match status" value="1"/>
</dbReference>
<comment type="subcellular location">
    <subcellularLocation>
        <location evidence="1">Cytoplasm</location>
    </subcellularLocation>
</comment>
<evidence type="ECO:0000256" key="3">
    <source>
        <dbReference type="ARBA" id="ARBA00012835"/>
    </source>
</evidence>
<evidence type="ECO:0000256" key="5">
    <source>
        <dbReference type="ARBA" id="ARBA00022598"/>
    </source>
</evidence>
<dbReference type="GO" id="GO:0004818">
    <property type="term" value="F:glutamate-tRNA ligase activity"/>
    <property type="evidence" value="ECO:0007669"/>
    <property type="project" value="UniProtKB-EC"/>
</dbReference>
<dbReference type="AlphaFoldDB" id="A0A8T1PYU6"/>
<dbReference type="CDD" id="cd10289">
    <property type="entry name" value="GST_C_AaRS_like"/>
    <property type="match status" value="1"/>
</dbReference>
<dbReference type="InterPro" id="IPR004526">
    <property type="entry name" value="Glu-tRNA-synth_arc/euk"/>
</dbReference>
<dbReference type="PANTHER" id="PTHR43097">
    <property type="entry name" value="GLUTAMINE-TRNA LIGASE"/>
    <property type="match status" value="1"/>
</dbReference>
<evidence type="ECO:0000259" key="14">
    <source>
        <dbReference type="Pfam" id="PF03950"/>
    </source>
</evidence>
<sequence>MEIKVLSFPADSPPLSVIVAAKLSGFALPTDTSLPPDSAPTLLFSNGMTLHGTYVLLRYIGRVAALPNFYGQNAYESGQIDQWLEYAPVFSLGSAFENACKYVDEFLQSHTVLVGNYLSIADIAIWSGLAGTGQRWESLRKSKKYQNLVRWFNSIFLEYSDALNEVTAIYVGKKKLVAAKSKEQQGENNQSKSSFEVDLPDAELGKVRLRFAPEPSGYLHIGHSKAALLNRYFAQRYQGQLIIRFDDTNPAKESNEFVENILKDIQTLGIEHDSVTYTSDYFPQLMEMAEKLICQGKAYVDDTPREQLQKERMDGIESRCRNNSLEENMKLWKEMIAGSERGLQCCLRGKLDMQDPNKSLRDPVYYRCNPVPHHRIGSNYKIYPTYDFACPFVDAIEGITHALRSSEYHDRNAQYQRIQEDMGVRKVHIYEFSRLNMVYTLLSKRKLLWFVENGKVDGWDDARFPTVQGIVRRGLKVEALVQFILEQGASKNLNLMEWDKLWTINKKIIDPVCPRHTAVVEERCVLLILLDGPEEPFTRIIPRHKKYEGAGEKCTTYSKRILIDHSDAESISVDEEITLMDWGNAIVKGIEKDQDGNITQLTGVLHLEGSVKTTKLKLTWLPETSELVNLTLVEFDYLITKKKLEEGEDFLDVVNPCTKKETAALGDSNLRNLHRGEILQLERKGYFRCDVPFIRPSKPIVLYAIPDGRQQTGLK</sequence>
<dbReference type="NCBIfam" id="TIGR00463">
    <property type="entry name" value="gltX_arch"/>
    <property type="match status" value="1"/>
</dbReference>
<dbReference type="InterPro" id="IPR049437">
    <property type="entry name" value="tRNA-synt_1c_C2"/>
</dbReference>
<keyword evidence="4" id="KW-0963">Cytoplasm</keyword>
<organism evidence="16 17">
    <name type="scientific">Carya illinoinensis</name>
    <name type="common">Pecan</name>
    <dbReference type="NCBI Taxonomy" id="32201"/>
    <lineage>
        <taxon>Eukaryota</taxon>
        <taxon>Viridiplantae</taxon>
        <taxon>Streptophyta</taxon>
        <taxon>Embryophyta</taxon>
        <taxon>Tracheophyta</taxon>
        <taxon>Spermatophyta</taxon>
        <taxon>Magnoliopsida</taxon>
        <taxon>eudicotyledons</taxon>
        <taxon>Gunneridae</taxon>
        <taxon>Pentapetalae</taxon>
        <taxon>rosids</taxon>
        <taxon>fabids</taxon>
        <taxon>Fagales</taxon>
        <taxon>Juglandaceae</taxon>
        <taxon>Carya</taxon>
    </lineage>
</organism>
<dbReference type="Pfam" id="PF03950">
    <property type="entry name" value="tRNA-synt_1c_C"/>
    <property type="match status" value="1"/>
</dbReference>
<dbReference type="FunFam" id="1.20.1050.130:FF:000005">
    <property type="entry name" value="Glutamate--tRNA ligase cytoplasmic"/>
    <property type="match status" value="1"/>
</dbReference>
<evidence type="ECO:0000256" key="12">
    <source>
        <dbReference type="RuleBase" id="RU363037"/>
    </source>
</evidence>
<reference evidence="16" key="1">
    <citation type="submission" date="2020-12" db="EMBL/GenBank/DDBJ databases">
        <title>WGS assembly of Carya illinoinensis cv. Pawnee.</title>
        <authorList>
            <person name="Platts A."/>
            <person name="Shu S."/>
            <person name="Wright S."/>
            <person name="Barry K."/>
            <person name="Edger P."/>
            <person name="Pires J.C."/>
            <person name="Schmutz J."/>
        </authorList>
    </citation>
    <scope>NUCLEOTIDE SEQUENCE</scope>
    <source>
        <tissue evidence="16">Leaf</tissue>
    </source>
</reference>
<keyword evidence="17" id="KW-1185">Reference proteome</keyword>
<dbReference type="InterPro" id="IPR050132">
    <property type="entry name" value="Gln/Glu-tRNA_Ligase"/>
</dbReference>
<evidence type="ECO:0000256" key="6">
    <source>
        <dbReference type="ARBA" id="ARBA00022741"/>
    </source>
</evidence>
<evidence type="ECO:0000259" key="15">
    <source>
        <dbReference type="Pfam" id="PF20974"/>
    </source>
</evidence>
<dbReference type="EMBL" id="CM031816">
    <property type="protein sequence ID" value="KAG6645460.1"/>
    <property type="molecule type" value="Genomic_DNA"/>
</dbReference>
<dbReference type="GO" id="GO:0005829">
    <property type="term" value="C:cytosol"/>
    <property type="evidence" value="ECO:0007669"/>
    <property type="project" value="TreeGrafter"/>
</dbReference>
<evidence type="ECO:0000256" key="10">
    <source>
        <dbReference type="ARBA" id="ARBA00030865"/>
    </source>
</evidence>
<accession>A0A8T1PYU6</accession>
<feature type="domain" description="tRNA synthetases class I (E and Q) anti-codon binding" evidence="15">
    <location>
        <begin position="617"/>
        <end position="690"/>
    </location>
</feature>
<evidence type="ECO:0000256" key="2">
    <source>
        <dbReference type="ARBA" id="ARBA00008927"/>
    </source>
</evidence>
<evidence type="ECO:0000256" key="9">
    <source>
        <dbReference type="ARBA" id="ARBA00023146"/>
    </source>
</evidence>
<keyword evidence="5 12" id="KW-0436">Ligase</keyword>
<protein>
    <recommendedName>
        <fullName evidence="3">glutamate--tRNA ligase</fullName>
        <ecNumber evidence="3">6.1.1.17</ecNumber>
    </recommendedName>
    <alternativeName>
        <fullName evidence="10">Glutamyl-tRNA synthetase</fullName>
    </alternativeName>
</protein>
<dbReference type="InterPro" id="IPR020059">
    <property type="entry name" value="Glu/Gln-tRNA-synth_Ib_codon-bd"/>
</dbReference>
<keyword evidence="7 12" id="KW-0067">ATP-binding</keyword>
<keyword evidence="6 12" id="KW-0547">Nucleotide-binding</keyword>
<evidence type="ECO:0000256" key="11">
    <source>
        <dbReference type="ARBA" id="ARBA00048351"/>
    </source>
</evidence>
<keyword evidence="8 12" id="KW-0648">Protein biosynthesis</keyword>
<proteinExistence type="inferred from homology"/>
<dbReference type="GO" id="GO:0006424">
    <property type="term" value="P:glutamyl-tRNA aminoacylation"/>
    <property type="evidence" value="ECO:0007669"/>
    <property type="project" value="InterPro"/>
</dbReference>
<feature type="domain" description="Glutamyl/glutaminyl-tRNA synthetase class Ib catalytic" evidence="13">
    <location>
        <begin position="206"/>
        <end position="510"/>
    </location>
</feature>
<dbReference type="GO" id="GO:0017102">
    <property type="term" value="C:methionyl glutamyl tRNA synthetase complex"/>
    <property type="evidence" value="ECO:0007669"/>
    <property type="project" value="TreeGrafter"/>
</dbReference>
<name>A0A8T1PYU6_CARIL</name>
<keyword evidence="9 12" id="KW-0030">Aminoacyl-tRNA synthetase</keyword>
<dbReference type="FunFam" id="3.40.50.620:FF:000070">
    <property type="entry name" value="Bifunctional glutamate/proline--tRNA ligase"/>
    <property type="match status" value="1"/>
</dbReference>
<comment type="caution">
    <text evidence="16">The sequence shown here is derived from an EMBL/GenBank/DDBJ whole genome shotgun (WGS) entry which is preliminary data.</text>
</comment>
<gene>
    <name evidence="16" type="ORF">CIPAW_08G124500</name>
</gene>
<feature type="domain" description="Glutamyl/glutaminyl-tRNA synthetase class Ib anti-codon binding" evidence="14">
    <location>
        <begin position="513"/>
        <end position="602"/>
    </location>
</feature>
<dbReference type="InterPro" id="IPR001412">
    <property type="entry name" value="aa-tRNA-synth_I_CS"/>
</dbReference>
<dbReference type="GO" id="GO:0005524">
    <property type="term" value="F:ATP binding"/>
    <property type="evidence" value="ECO:0007669"/>
    <property type="project" value="UniProtKB-KW"/>
</dbReference>